<organism evidence="4 5">
    <name type="scientific">Coccomyxa subellipsoidea (strain C-169)</name>
    <name type="common">Green microalga</name>
    <dbReference type="NCBI Taxonomy" id="574566"/>
    <lineage>
        <taxon>Eukaryota</taxon>
        <taxon>Viridiplantae</taxon>
        <taxon>Chlorophyta</taxon>
        <taxon>core chlorophytes</taxon>
        <taxon>Trebouxiophyceae</taxon>
        <taxon>Trebouxiophyceae incertae sedis</taxon>
        <taxon>Coccomyxaceae</taxon>
        <taxon>Coccomyxa</taxon>
        <taxon>Coccomyxa subellipsoidea</taxon>
    </lineage>
</organism>
<dbReference type="InterPro" id="IPR000719">
    <property type="entry name" value="Prot_kinase_dom"/>
</dbReference>
<dbReference type="STRING" id="574566.I0YVH3"/>
<dbReference type="PANTHER" id="PTHR24346">
    <property type="entry name" value="MAP/MICROTUBULE AFFINITY-REGULATING KINASE"/>
    <property type="match status" value="1"/>
</dbReference>
<dbReference type="PANTHER" id="PTHR24346:SF92">
    <property type="entry name" value="SNF1-RELATED PROTEIN KINASE 2.6"/>
    <property type="match status" value="1"/>
</dbReference>
<dbReference type="SMART" id="SM00220">
    <property type="entry name" value="S_TKc"/>
    <property type="match status" value="1"/>
</dbReference>
<dbReference type="AlphaFoldDB" id="I0YVH3"/>
<protein>
    <submittedName>
        <fullName evidence="4">Kinase-like protein</fullName>
    </submittedName>
</protein>
<dbReference type="OrthoDB" id="40902at2759"/>
<gene>
    <name evidence="4" type="ORF">COCSUDRAFT_47867</name>
</gene>
<dbReference type="Gene3D" id="3.30.200.20">
    <property type="entry name" value="Phosphorylase Kinase, domain 1"/>
    <property type="match status" value="1"/>
</dbReference>
<dbReference type="FunFam" id="1.10.510.10:FF:000571">
    <property type="entry name" value="Maternal embryonic leucine zipper kinase"/>
    <property type="match status" value="1"/>
</dbReference>
<reference evidence="4 5" key="1">
    <citation type="journal article" date="2012" name="Genome Biol.">
        <title>The genome of the polar eukaryotic microalga coccomyxa subellipsoidea reveals traits of cold adaptation.</title>
        <authorList>
            <person name="Blanc G."/>
            <person name="Agarkova I."/>
            <person name="Grimwood J."/>
            <person name="Kuo A."/>
            <person name="Brueggeman A."/>
            <person name="Dunigan D."/>
            <person name="Gurnon J."/>
            <person name="Ladunga I."/>
            <person name="Lindquist E."/>
            <person name="Lucas S."/>
            <person name="Pangilinan J."/>
            <person name="Proschold T."/>
            <person name="Salamov A."/>
            <person name="Schmutz J."/>
            <person name="Weeks D."/>
            <person name="Yamada T."/>
            <person name="Claverie J.M."/>
            <person name="Grigoriev I."/>
            <person name="Van Etten J."/>
            <person name="Lomsadze A."/>
            <person name="Borodovsky M."/>
        </authorList>
    </citation>
    <scope>NUCLEOTIDE SEQUENCE [LARGE SCALE GENOMIC DNA]</scope>
    <source>
        <strain evidence="4 5">C-169</strain>
    </source>
</reference>
<evidence type="ECO:0000313" key="5">
    <source>
        <dbReference type="Proteomes" id="UP000007264"/>
    </source>
</evidence>
<dbReference type="GO" id="GO:0005737">
    <property type="term" value="C:cytoplasm"/>
    <property type="evidence" value="ECO:0007669"/>
    <property type="project" value="TreeGrafter"/>
</dbReference>
<keyword evidence="5" id="KW-1185">Reference proteome</keyword>
<dbReference type="GO" id="GO:0035556">
    <property type="term" value="P:intracellular signal transduction"/>
    <property type="evidence" value="ECO:0007669"/>
    <property type="project" value="TreeGrafter"/>
</dbReference>
<feature type="domain" description="Protein kinase" evidence="3">
    <location>
        <begin position="20"/>
        <end position="284"/>
    </location>
</feature>
<sequence length="397" mass="45306">MDAQRLRPINTEPLLGHPKYMKVADLNRGAFGFVQLAKNLETGEQVAIKFIERGDKISKYVEREIMNHKQLRHPHIVELREVFLTPEYLAIAMEYATDGDMFQLVVRRRGLLEKDARWYFQQLIIAVDYCHRMGVANRDIKLENTLLEGTARPIIKICDFGYSKHEVYNSAPGSRVGTPAYLAPEVILTTKGKTYNAKVADVWSCGVMLYVMLAAAYPFGRPEDEQIKPSARMHVMLQRILNVQYELPAHAVVTPECRDLLAQILVADPERRISLADVQRHPWFRRDLPPGVADMNDRLLADPSSHRSSATQARSAPRGYYYTCCCGVQSLEETLMIVREAMVRPQTAVLQHPLDFDNDDTLDSFIGDHGAYDDDIPYLNDDVLPFLSSRELQQHDF</sequence>
<keyword evidence="2" id="KW-0067">ATP-binding</keyword>
<dbReference type="Pfam" id="PF00069">
    <property type="entry name" value="Pkinase"/>
    <property type="match status" value="1"/>
</dbReference>
<dbReference type="SUPFAM" id="SSF56112">
    <property type="entry name" value="Protein kinase-like (PK-like)"/>
    <property type="match status" value="1"/>
</dbReference>
<dbReference type="KEGG" id="csl:COCSUDRAFT_47867"/>
<evidence type="ECO:0000256" key="2">
    <source>
        <dbReference type="ARBA" id="ARBA00022840"/>
    </source>
</evidence>
<dbReference type="CDD" id="cd14003">
    <property type="entry name" value="STKc_AMPK-like"/>
    <property type="match status" value="1"/>
</dbReference>
<dbReference type="PROSITE" id="PS50011">
    <property type="entry name" value="PROTEIN_KINASE_DOM"/>
    <property type="match status" value="1"/>
</dbReference>
<evidence type="ECO:0000259" key="3">
    <source>
        <dbReference type="PROSITE" id="PS50011"/>
    </source>
</evidence>
<dbReference type="RefSeq" id="XP_005646936.1">
    <property type="nucleotide sequence ID" value="XM_005646879.1"/>
</dbReference>
<comment type="caution">
    <text evidence="4">The sequence shown here is derived from an EMBL/GenBank/DDBJ whole genome shotgun (WGS) entry which is preliminary data.</text>
</comment>
<dbReference type="GO" id="GO:0004674">
    <property type="term" value="F:protein serine/threonine kinase activity"/>
    <property type="evidence" value="ECO:0007669"/>
    <property type="project" value="TreeGrafter"/>
</dbReference>
<accession>I0YVH3</accession>
<evidence type="ECO:0000313" key="4">
    <source>
        <dbReference type="EMBL" id="EIE22392.1"/>
    </source>
</evidence>
<dbReference type="InterPro" id="IPR011009">
    <property type="entry name" value="Kinase-like_dom_sf"/>
</dbReference>
<dbReference type="Gene3D" id="1.10.510.10">
    <property type="entry name" value="Transferase(Phosphotransferase) domain 1"/>
    <property type="match status" value="1"/>
</dbReference>
<dbReference type="EMBL" id="AGSI01000010">
    <property type="protein sequence ID" value="EIE22392.1"/>
    <property type="molecule type" value="Genomic_DNA"/>
</dbReference>
<dbReference type="GO" id="GO:0005524">
    <property type="term" value="F:ATP binding"/>
    <property type="evidence" value="ECO:0007669"/>
    <property type="project" value="UniProtKB-KW"/>
</dbReference>
<dbReference type="GeneID" id="17040378"/>
<dbReference type="eggNOG" id="KOG0583">
    <property type="taxonomic scope" value="Eukaryota"/>
</dbReference>
<dbReference type="Proteomes" id="UP000007264">
    <property type="component" value="Unassembled WGS sequence"/>
</dbReference>
<keyword evidence="1" id="KW-0547">Nucleotide-binding</keyword>
<evidence type="ECO:0000256" key="1">
    <source>
        <dbReference type="ARBA" id="ARBA00022741"/>
    </source>
</evidence>
<name>I0YVH3_COCSC</name>
<dbReference type="FunFam" id="3.30.200.20:FF:001075">
    <property type="entry name" value="Snf1-like protein kinase"/>
    <property type="match status" value="1"/>
</dbReference>
<proteinExistence type="predicted"/>